<sequence length="46" mass="5029">MHNPYTCHTVGPLCLGIFREQCRNICTSVLPSIQPPTNSSRPASNS</sequence>
<dbReference type="KEGG" id="ccp:CHC_T00004361001"/>
<dbReference type="Gramene" id="CDF35990">
    <property type="protein sequence ID" value="CDF35990"/>
    <property type="gene ID" value="CHC_T00004361001"/>
</dbReference>
<dbReference type="RefSeq" id="XP_005715809.1">
    <property type="nucleotide sequence ID" value="XM_005715752.1"/>
</dbReference>
<name>R7QF19_CHOCR</name>
<proteinExistence type="predicted"/>
<organism evidence="1 2">
    <name type="scientific">Chondrus crispus</name>
    <name type="common">Carrageen Irish moss</name>
    <name type="synonym">Polymorpha crispa</name>
    <dbReference type="NCBI Taxonomy" id="2769"/>
    <lineage>
        <taxon>Eukaryota</taxon>
        <taxon>Rhodophyta</taxon>
        <taxon>Florideophyceae</taxon>
        <taxon>Rhodymeniophycidae</taxon>
        <taxon>Gigartinales</taxon>
        <taxon>Gigartinaceae</taxon>
        <taxon>Chondrus</taxon>
    </lineage>
</organism>
<dbReference type="AlphaFoldDB" id="R7QF19"/>
<dbReference type="EMBL" id="HG001755">
    <property type="protein sequence ID" value="CDF35990.1"/>
    <property type="molecule type" value="Genomic_DNA"/>
</dbReference>
<evidence type="ECO:0000313" key="2">
    <source>
        <dbReference type="Proteomes" id="UP000012073"/>
    </source>
</evidence>
<gene>
    <name evidence="1" type="ORF">CHC_T00004361001</name>
</gene>
<accession>R7QF19</accession>
<evidence type="ECO:0000313" key="1">
    <source>
        <dbReference type="EMBL" id="CDF35990.1"/>
    </source>
</evidence>
<dbReference type="Proteomes" id="UP000012073">
    <property type="component" value="Unassembled WGS sequence"/>
</dbReference>
<dbReference type="GeneID" id="17323523"/>
<protein>
    <submittedName>
        <fullName evidence="1">Uncharacterized protein</fullName>
    </submittedName>
</protein>
<keyword evidence="2" id="KW-1185">Reference proteome</keyword>
<reference evidence="2" key="1">
    <citation type="journal article" date="2013" name="Proc. Natl. Acad. Sci. U.S.A.">
        <title>Genome structure and metabolic features in the red seaweed Chondrus crispus shed light on evolution of the Archaeplastida.</title>
        <authorList>
            <person name="Collen J."/>
            <person name="Porcel B."/>
            <person name="Carre W."/>
            <person name="Ball S.G."/>
            <person name="Chaparro C."/>
            <person name="Tonon T."/>
            <person name="Barbeyron T."/>
            <person name="Michel G."/>
            <person name="Noel B."/>
            <person name="Valentin K."/>
            <person name="Elias M."/>
            <person name="Artiguenave F."/>
            <person name="Arun A."/>
            <person name="Aury J.M."/>
            <person name="Barbosa-Neto J.F."/>
            <person name="Bothwell J.H."/>
            <person name="Bouget F.Y."/>
            <person name="Brillet L."/>
            <person name="Cabello-Hurtado F."/>
            <person name="Capella-Gutierrez S."/>
            <person name="Charrier B."/>
            <person name="Cladiere L."/>
            <person name="Cock J.M."/>
            <person name="Coelho S.M."/>
            <person name="Colleoni C."/>
            <person name="Czjzek M."/>
            <person name="Da Silva C."/>
            <person name="Delage L."/>
            <person name="Denoeud F."/>
            <person name="Deschamps P."/>
            <person name="Dittami S.M."/>
            <person name="Gabaldon T."/>
            <person name="Gachon C.M."/>
            <person name="Groisillier A."/>
            <person name="Herve C."/>
            <person name="Jabbari K."/>
            <person name="Katinka M."/>
            <person name="Kloareg B."/>
            <person name="Kowalczyk N."/>
            <person name="Labadie K."/>
            <person name="Leblanc C."/>
            <person name="Lopez P.J."/>
            <person name="McLachlan D.H."/>
            <person name="Meslet-Cladiere L."/>
            <person name="Moustafa A."/>
            <person name="Nehr Z."/>
            <person name="Nyvall Collen P."/>
            <person name="Panaud O."/>
            <person name="Partensky F."/>
            <person name="Poulain J."/>
            <person name="Rensing S.A."/>
            <person name="Rousvoal S."/>
            <person name="Samson G."/>
            <person name="Symeonidi A."/>
            <person name="Weissenbach J."/>
            <person name="Zambounis A."/>
            <person name="Wincker P."/>
            <person name="Boyen C."/>
        </authorList>
    </citation>
    <scope>NUCLEOTIDE SEQUENCE [LARGE SCALE GENOMIC DNA]</scope>
    <source>
        <strain evidence="2">cv. Stackhouse</strain>
    </source>
</reference>